<keyword evidence="1" id="KW-0472">Membrane</keyword>
<feature type="transmembrane region" description="Helical" evidence="1">
    <location>
        <begin position="66"/>
        <end position="82"/>
    </location>
</feature>
<feature type="transmembrane region" description="Helical" evidence="1">
    <location>
        <begin position="268"/>
        <end position="290"/>
    </location>
</feature>
<feature type="transmembrane region" description="Helical" evidence="1">
    <location>
        <begin position="352"/>
        <end position="377"/>
    </location>
</feature>
<dbReference type="EMBL" id="NPDR01000002">
    <property type="protein sequence ID" value="PJZ49734.1"/>
    <property type="molecule type" value="Genomic_DNA"/>
</dbReference>
<evidence type="ECO:0000313" key="3">
    <source>
        <dbReference type="Proteomes" id="UP000231926"/>
    </source>
</evidence>
<dbReference type="InterPro" id="IPR008537">
    <property type="entry name" value="DUF819"/>
</dbReference>
<accession>A0A2M9YDV3</accession>
<feature type="transmembrane region" description="Helical" evidence="1">
    <location>
        <begin position="325"/>
        <end position="346"/>
    </location>
</feature>
<keyword evidence="1" id="KW-0812">Transmembrane</keyword>
<feature type="transmembrane region" description="Helical" evidence="1">
    <location>
        <begin position="94"/>
        <end position="117"/>
    </location>
</feature>
<name>A0A2M9YDV3_9LEPT</name>
<dbReference type="Pfam" id="PF05684">
    <property type="entry name" value="DUF819"/>
    <property type="match status" value="1"/>
</dbReference>
<evidence type="ECO:0000313" key="2">
    <source>
        <dbReference type="EMBL" id="PJZ49734.1"/>
    </source>
</evidence>
<protein>
    <recommendedName>
        <fullName evidence="4">DUF819 domain-containing protein</fullName>
    </recommendedName>
</protein>
<organism evidence="2 3">
    <name type="scientific">Leptospira saintgironsiae</name>
    <dbReference type="NCBI Taxonomy" id="2023183"/>
    <lineage>
        <taxon>Bacteria</taxon>
        <taxon>Pseudomonadati</taxon>
        <taxon>Spirochaetota</taxon>
        <taxon>Spirochaetia</taxon>
        <taxon>Leptospirales</taxon>
        <taxon>Leptospiraceae</taxon>
        <taxon>Leptospira</taxon>
    </lineage>
</organism>
<keyword evidence="3" id="KW-1185">Reference proteome</keyword>
<dbReference type="PANTHER" id="PTHR34289">
    <property type="entry name" value="PROTEIN, PUTATIVE (DUF819)-RELATED"/>
    <property type="match status" value="1"/>
</dbReference>
<sequence length="379" mass="39819">MSEVFHWIISVLFLGFVLGFPWLAGSLSGKHKWLGFLGPVVLCYASGIILGNLIPIEFLPKKIAETISEISIPIAIPLLLASSDFLKGIKEAKLALVSFFLSCIAVAISSVSVGLFLSSLHPESSKIGGMLAGLYTGGTPNSNAIGLALDTGKATIALVNTVDLLIGGTYLLFLLSFSKKVYSIFLKPEIASGAELEVSSEVNISPKTPILRLLIGVVLSVLGLAASLGISQVILGTASAPLILLGITTWGIGISFSKQVRSLNTYPVGYYFILIFSVAIGFLADFGSLVKGASGVLLIVLATMSIAILLHLLFGILFRIPVDTWIITSVSSIYGPAFVPSVAAAIGNRGVLILGILTGLIGYAVGNYLGLAVYWFLAR</sequence>
<reference evidence="2 3" key="1">
    <citation type="submission" date="2017-07" db="EMBL/GenBank/DDBJ databases">
        <title>Leptospira spp. isolated from tropical soils.</title>
        <authorList>
            <person name="Thibeaux R."/>
            <person name="Iraola G."/>
            <person name="Ferres I."/>
            <person name="Bierque E."/>
            <person name="Girault D."/>
            <person name="Soupe-Gilbert M.-E."/>
            <person name="Picardeau M."/>
            <person name="Goarant C."/>
        </authorList>
    </citation>
    <scope>NUCLEOTIDE SEQUENCE [LARGE SCALE GENOMIC DNA]</scope>
    <source>
        <strain evidence="2 3">FH4-C-A2</strain>
    </source>
</reference>
<dbReference type="PANTHER" id="PTHR34289:SF8">
    <property type="entry name" value="DUF819 DOMAIN-CONTAINING PROTEIN"/>
    <property type="match status" value="1"/>
</dbReference>
<feature type="transmembrane region" description="Helical" evidence="1">
    <location>
        <begin position="156"/>
        <end position="177"/>
    </location>
</feature>
<evidence type="ECO:0000256" key="1">
    <source>
        <dbReference type="SAM" id="Phobius"/>
    </source>
</evidence>
<feature type="transmembrane region" description="Helical" evidence="1">
    <location>
        <begin position="6"/>
        <end position="24"/>
    </location>
</feature>
<feature type="transmembrane region" description="Helical" evidence="1">
    <location>
        <begin position="296"/>
        <end position="318"/>
    </location>
</feature>
<feature type="transmembrane region" description="Helical" evidence="1">
    <location>
        <begin position="36"/>
        <end position="54"/>
    </location>
</feature>
<feature type="transmembrane region" description="Helical" evidence="1">
    <location>
        <begin position="234"/>
        <end position="256"/>
    </location>
</feature>
<feature type="transmembrane region" description="Helical" evidence="1">
    <location>
        <begin position="210"/>
        <end position="228"/>
    </location>
</feature>
<keyword evidence="1" id="KW-1133">Transmembrane helix</keyword>
<dbReference type="Proteomes" id="UP000231926">
    <property type="component" value="Unassembled WGS sequence"/>
</dbReference>
<proteinExistence type="predicted"/>
<evidence type="ECO:0008006" key="4">
    <source>
        <dbReference type="Google" id="ProtNLM"/>
    </source>
</evidence>
<gene>
    <name evidence="2" type="ORF">CH362_05240</name>
</gene>
<comment type="caution">
    <text evidence="2">The sequence shown here is derived from an EMBL/GenBank/DDBJ whole genome shotgun (WGS) entry which is preliminary data.</text>
</comment>
<dbReference type="OrthoDB" id="653763at2"/>
<dbReference type="AlphaFoldDB" id="A0A2M9YDV3"/>
<dbReference type="RefSeq" id="WP_100709325.1">
    <property type="nucleotide sequence ID" value="NZ_NPDR01000002.1"/>
</dbReference>